<dbReference type="AlphaFoldDB" id="A0A432ZE26"/>
<dbReference type="Proteomes" id="UP000287908">
    <property type="component" value="Unassembled WGS sequence"/>
</dbReference>
<dbReference type="Gene3D" id="6.10.340.10">
    <property type="match status" value="1"/>
</dbReference>
<keyword evidence="3" id="KW-0472">Membrane</keyword>
<evidence type="ECO:0000256" key="2">
    <source>
        <dbReference type="ARBA" id="ARBA00034247"/>
    </source>
</evidence>
<protein>
    <recommendedName>
        <fullName evidence="1">diguanylate cyclase</fullName>
        <ecNumber evidence="1">2.7.7.65</ecNumber>
    </recommendedName>
</protein>
<proteinExistence type="predicted"/>
<dbReference type="InterPro" id="IPR043128">
    <property type="entry name" value="Rev_trsase/Diguanyl_cyclase"/>
</dbReference>
<sequence length="634" mass="71315">MERRKSNRRLHRKERLTTALLIKISSWAISIVLIASAITFIITYQSAHRQVIDSLQEEIALTLKHNQRRFSQVEQRAEVLEQQFLLRYQVMRDNQQQSLQKFDSWYQTTSPGVVRLSPKFNAGIQFGDQYFKHLSAFLGPRSQPISDELKIRTIAAQYTLNALGPGWQNHVANSHFSMPENVLILYSKTKPWGLLADEKLVITDFSVVKSTLTTENPKREPNWTGLYHDISVDEWTITYQRPVDINGQHLVNASFDITLDRLLTDLTSKNRSSAEHMVLNTEGHLIAASNLSAEAMAESAKLTPDSYQEPTYQTVSKIIAEQDISTLPNNLELEGNDKLVIINKIDGPNWWYVTLYPLAEIQKEALALPIKLVAAGTALVVIILLMVYWLVTKEVSRPLHAVAKVASLMGEKNYQDALHEEAANINAKGEVKQALNAFKTMASRFITAQHDLEKQVAIRTAELATANQKLDALAHMDGLTGLLNRRAFDRDLLAATQESDLSPYLVLFDIDSFKPYNDNYGHEAGDQALKKIAAYLKSNTAFNTYRYGGEEFAIIIFEKHVDDIKKLLNEVLDGIVKLAIEHRYGQTDTGVLTISAGAAPIVADDSPEHAIQRADKKLYEAKHSGRNRVCVGHS</sequence>
<reference evidence="5 6" key="1">
    <citation type="journal article" date="2011" name="Front. Microbiol.">
        <title>Genomic signatures of strain selection and enhancement in Bacillus atrophaeus var. globigii, a historical biowarfare simulant.</title>
        <authorList>
            <person name="Gibbons H.S."/>
            <person name="Broomall S.M."/>
            <person name="McNew L.A."/>
            <person name="Daligault H."/>
            <person name="Chapman C."/>
            <person name="Bruce D."/>
            <person name="Karavis M."/>
            <person name="Krepps M."/>
            <person name="McGregor P.A."/>
            <person name="Hong C."/>
            <person name="Park K.H."/>
            <person name="Akmal A."/>
            <person name="Feldman A."/>
            <person name="Lin J.S."/>
            <person name="Chang W.E."/>
            <person name="Higgs B.W."/>
            <person name="Demirev P."/>
            <person name="Lindquist J."/>
            <person name="Liem A."/>
            <person name="Fochler E."/>
            <person name="Read T.D."/>
            <person name="Tapia R."/>
            <person name="Johnson S."/>
            <person name="Bishop-Lilly K.A."/>
            <person name="Detter C."/>
            <person name="Han C."/>
            <person name="Sozhamannan S."/>
            <person name="Rosenzweig C.N."/>
            <person name="Skowronski E.W."/>
        </authorList>
    </citation>
    <scope>NUCLEOTIDE SEQUENCE [LARGE SCALE GENOMIC DNA]</scope>
    <source>
        <strain evidence="5 6">CL-SP19</strain>
    </source>
</reference>
<keyword evidence="3" id="KW-0812">Transmembrane</keyword>
<evidence type="ECO:0000313" key="5">
    <source>
        <dbReference type="EMBL" id="RUO76144.1"/>
    </source>
</evidence>
<dbReference type="CDD" id="cd01949">
    <property type="entry name" value="GGDEF"/>
    <property type="match status" value="1"/>
</dbReference>
<dbReference type="InterPro" id="IPR029787">
    <property type="entry name" value="Nucleotide_cyclase"/>
</dbReference>
<evidence type="ECO:0000256" key="1">
    <source>
        <dbReference type="ARBA" id="ARBA00012528"/>
    </source>
</evidence>
<evidence type="ECO:0000313" key="6">
    <source>
        <dbReference type="Proteomes" id="UP000287908"/>
    </source>
</evidence>
<dbReference type="PANTHER" id="PTHR45138:SF9">
    <property type="entry name" value="DIGUANYLATE CYCLASE DGCM-RELATED"/>
    <property type="match status" value="1"/>
</dbReference>
<dbReference type="Pfam" id="PF00990">
    <property type="entry name" value="GGDEF"/>
    <property type="match status" value="1"/>
</dbReference>
<dbReference type="Gene3D" id="3.30.450.20">
    <property type="entry name" value="PAS domain"/>
    <property type="match status" value="2"/>
</dbReference>
<dbReference type="InterPro" id="IPR000160">
    <property type="entry name" value="GGDEF_dom"/>
</dbReference>
<dbReference type="InterPro" id="IPR050469">
    <property type="entry name" value="Diguanylate_Cyclase"/>
</dbReference>
<dbReference type="PROSITE" id="PS50887">
    <property type="entry name" value="GGDEF"/>
    <property type="match status" value="1"/>
</dbReference>
<dbReference type="RefSeq" id="WP_126784867.1">
    <property type="nucleotide sequence ID" value="NZ_PIQF01000002.1"/>
</dbReference>
<gene>
    <name evidence="5" type="ORF">CWI81_08505</name>
</gene>
<dbReference type="EC" id="2.7.7.65" evidence="1"/>
<evidence type="ECO:0000259" key="4">
    <source>
        <dbReference type="PROSITE" id="PS50887"/>
    </source>
</evidence>
<accession>A0A432ZE26</accession>
<dbReference type="Gene3D" id="3.30.70.270">
    <property type="match status" value="1"/>
</dbReference>
<feature type="domain" description="GGDEF" evidence="4">
    <location>
        <begin position="501"/>
        <end position="634"/>
    </location>
</feature>
<keyword evidence="6" id="KW-1185">Reference proteome</keyword>
<dbReference type="GO" id="GO:0052621">
    <property type="term" value="F:diguanylate cyclase activity"/>
    <property type="evidence" value="ECO:0007669"/>
    <property type="project" value="UniProtKB-EC"/>
</dbReference>
<feature type="transmembrane region" description="Helical" evidence="3">
    <location>
        <begin position="20"/>
        <end position="44"/>
    </location>
</feature>
<organism evidence="5 6">
    <name type="scientific">Idiomarina seosinensis</name>
    <dbReference type="NCBI Taxonomy" id="281739"/>
    <lineage>
        <taxon>Bacteria</taxon>
        <taxon>Pseudomonadati</taxon>
        <taxon>Pseudomonadota</taxon>
        <taxon>Gammaproteobacteria</taxon>
        <taxon>Alteromonadales</taxon>
        <taxon>Idiomarinaceae</taxon>
        <taxon>Idiomarina</taxon>
    </lineage>
</organism>
<dbReference type="SUPFAM" id="SSF55073">
    <property type="entry name" value="Nucleotide cyclase"/>
    <property type="match status" value="1"/>
</dbReference>
<dbReference type="SMART" id="SM00267">
    <property type="entry name" value="GGDEF"/>
    <property type="match status" value="1"/>
</dbReference>
<dbReference type="OrthoDB" id="8572793at2"/>
<feature type="transmembrane region" description="Helical" evidence="3">
    <location>
        <begin position="372"/>
        <end position="391"/>
    </location>
</feature>
<dbReference type="NCBIfam" id="TIGR00254">
    <property type="entry name" value="GGDEF"/>
    <property type="match status" value="1"/>
</dbReference>
<name>A0A432ZE26_9GAMM</name>
<dbReference type="EMBL" id="PIQF01000002">
    <property type="protein sequence ID" value="RUO76144.1"/>
    <property type="molecule type" value="Genomic_DNA"/>
</dbReference>
<evidence type="ECO:0000256" key="3">
    <source>
        <dbReference type="SAM" id="Phobius"/>
    </source>
</evidence>
<comment type="catalytic activity">
    <reaction evidence="2">
        <text>2 GTP = 3',3'-c-di-GMP + 2 diphosphate</text>
        <dbReference type="Rhea" id="RHEA:24898"/>
        <dbReference type="ChEBI" id="CHEBI:33019"/>
        <dbReference type="ChEBI" id="CHEBI:37565"/>
        <dbReference type="ChEBI" id="CHEBI:58805"/>
        <dbReference type="EC" id="2.7.7.65"/>
    </reaction>
</comment>
<comment type="caution">
    <text evidence="5">The sequence shown here is derived from an EMBL/GenBank/DDBJ whole genome shotgun (WGS) entry which is preliminary data.</text>
</comment>
<dbReference type="PANTHER" id="PTHR45138">
    <property type="entry name" value="REGULATORY COMPONENTS OF SENSORY TRANSDUCTION SYSTEM"/>
    <property type="match status" value="1"/>
</dbReference>
<keyword evidence="3" id="KW-1133">Transmembrane helix</keyword>